<name>A0A1V8SYJ8_9PEZI</name>
<evidence type="ECO:0000313" key="12">
    <source>
        <dbReference type="EMBL" id="OQO04140.1"/>
    </source>
</evidence>
<comment type="caution">
    <text evidence="12">The sequence shown here is derived from an EMBL/GenBank/DDBJ whole genome shotgun (WGS) entry which is preliminary data.</text>
</comment>
<dbReference type="InterPro" id="IPR018867">
    <property type="entry name" value="Cell_div_borealin"/>
</dbReference>
<evidence type="ECO:0000256" key="5">
    <source>
        <dbReference type="ARBA" id="ARBA00022618"/>
    </source>
</evidence>
<evidence type="ECO:0000259" key="11">
    <source>
        <dbReference type="Pfam" id="PF10444"/>
    </source>
</evidence>
<dbReference type="GO" id="GO:0051301">
    <property type="term" value="P:cell division"/>
    <property type="evidence" value="ECO:0007669"/>
    <property type="project" value="UniProtKB-KW"/>
</dbReference>
<evidence type="ECO:0000256" key="8">
    <source>
        <dbReference type="ARBA" id="ARBA00023306"/>
    </source>
</evidence>
<dbReference type="GO" id="GO:0000775">
    <property type="term" value="C:chromosome, centromeric region"/>
    <property type="evidence" value="ECO:0007669"/>
    <property type="project" value="UniProtKB-SubCell"/>
</dbReference>
<keyword evidence="7" id="KW-0539">Nucleus</keyword>
<keyword evidence="9" id="KW-0137">Centromere</keyword>
<evidence type="ECO:0000256" key="6">
    <source>
        <dbReference type="ARBA" id="ARBA00022776"/>
    </source>
</evidence>
<evidence type="ECO:0000256" key="7">
    <source>
        <dbReference type="ARBA" id="ARBA00023242"/>
    </source>
</evidence>
<comment type="similarity">
    <text evidence="3">Belongs to the borealin family.</text>
</comment>
<feature type="compositionally biased region" description="Low complexity" evidence="10">
    <location>
        <begin position="241"/>
        <end position="250"/>
    </location>
</feature>
<dbReference type="STRING" id="1507870.A0A1V8SYJ8"/>
<dbReference type="InParanoid" id="A0A1V8SYJ8"/>
<evidence type="ECO:0000256" key="9">
    <source>
        <dbReference type="ARBA" id="ARBA00023328"/>
    </source>
</evidence>
<keyword evidence="13" id="KW-1185">Reference proteome</keyword>
<feature type="compositionally biased region" description="Polar residues" evidence="10">
    <location>
        <begin position="194"/>
        <end position="205"/>
    </location>
</feature>
<dbReference type="Pfam" id="PF10444">
    <property type="entry name" value="Nbl1_Borealin_N"/>
    <property type="match status" value="1"/>
</dbReference>
<reference evidence="13" key="1">
    <citation type="submission" date="2017-03" db="EMBL/GenBank/DDBJ databases">
        <title>Genomes of endolithic fungi from Antarctica.</title>
        <authorList>
            <person name="Coleine C."/>
            <person name="Masonjones S."/>
            <person name="Stajich J.E."/>
        </authorList>
    </citation>
    <scope>NUCLEOTIDE SEQUENCE [LARGE SCALE GENOMIC DNA]</scope>
    <source>
        <strain evidence="13">CCFEE 5527</strain>
    </source>
</reference>
<evidence type="ECO:0000256" key="3">
    <source>
        <dbReference type="ARBA" id="ARBA00009914"/>
    </source>
</evidence>
<feature type="region of interest" description="Disordered" evidence="10">
    <location>
        <begin position="1"/>
        <end position="46"/>
    </location>
</feature>
<feature type="region of interest" description="Disordered" evidence="10">
    <location>
        <begin position="148"/>
        <end position="217"/>
    </location>
</feature>
<dbReference type="OrthoDB" id="2392550at2759"/>
<feature type="compositionally biased region" description="Basic and acidic residues" evidence="10">
    <location>
        <begin position="260"/>
        <end position="269"/>
    </location>
</feature>
<dbReference type="GO" id="GO:0005634">
    <property type="term" value="C:nucleus"/>
    <property type="evidence" value="ECO:0007669"/>
    <property type="project" value="UniProtKB-SubCell"/>
</dbReference>
<evidence type="ECO:0000256" key="10">
    <source>
        <dbReference type="SAM" id="MobiDB-lite"/>
    </source>
</evidence>
<dbReference type="PANTHER" id="PTHR16040:SF7">
    <property type="entry name" value="AUSTRALIN, ISOFORM A-RELATED"/>
    <property type="match status" value="1"/>
</dbReference>
<keyword evidence="8" id="KW-0131">Cell cycle</keyword>
<evidence type="ECO:0000256" key="4">
    <source>
        <dbReference type="ARBA" id="ARBA00022454"/>
    </source>
</evidence>
<dbReference type="AlphaFoldDB" id="A0A1V8SYJ8"/>
<dbReference type="GO" id="GO:0032133">
    <property type="term" value="C:chromosome passenger complex"/>
    <property type="evidence" value="ECO:0007669"/>
    <property type="project" value="TreeGrafter"/>
</dbReference>
<keyword evidence="4" id="KW-0158">Chromosome</keyword>
<dbReference type="PANTHER" id="PTHR16040">
    <property type="entry name" value="AUSTRALIN, ISOFORM A-RELATED"/>
    <property type="match status" value="1"/>
</dbReference>
<dbReference type="InterPro" id="IPR018851">
    <property type="entry name" value="Borealin_N"/>
</dbReference>
<keyword evidence="6" id="KW-0498">Mitosis</keyword>
<proteinExistence type="inferred from homology"/>
<evidence type="ECO:0000256" key="1">
    <source>
        <dbReference type="ARBA" id="ARBA00004123"/>
    </source>
</evidence>
<comment type="subcellular location">
    <subcellularLocation>
        <location evidence="2">Chromosome</location>
        <location evidence="2">Centromere</location>
    </subcellularLocation>
    <subcellularLocation>
        <location evidence="1">Nucleus</location>
    </subcellularLocation>
</comment>
<protein>
    <recommendedName>
        <fullName evidence="11">Borealin N-terminal domain-containing protein</fullName>
    </recommendedName>
</protein>
<feature type="region of interest" description="Disordered" evidence="10">
    <location>
        <begin position="235"/>
        <end position="278"/>
    </location>
</feature>
<dbReference type="Proteomes" id="UP000192596">
    <property type="component" value="Unassembled WGS sequence"/>
</dbReference>
<gene>
    <name evidence="12" type="ORF">B0A48_10750</name>
</gene>
<evidence type="ECO:0000256" key="2">
    <source>
        <dbReference type="ARBA" id="ARBA00004584"/>
    </source>
</evidence>
<sequence>MPPRKQKQPQSSITAQEPPSQAPMALTRTTTPPPASPMKPTMGINQAQKQAMIDNFQIEVTDRARKLRAQYAESARMLRARLEGRLNRIPPNMRKRKMQDLFDEHAEKAKPKPVAPVVAAEATRPFQVSSPAVRSLKRTSDHFILDDKENQPASSHQPLDSLPQPKKRAKPTPAATANIKATRAVSRKGPSVLSPKSHNSRNLSKSPFKPYASPEKFYPSAPMAATRSPVRPVLSSLHATAAPSSRAPSRQAKRVVTAVEVEHAGRESETSTSSAETTIVTKAAVGRKAVGVKKIGVSGAGAKSTVSAAAKRKEVLAAPAPVATGRTLRKRG</sequence>
<keyword evidence="5" id="KW-0132">Cell division</keyword>
<feature type="domain" description="Borealin N-terminal" evidence="11">
    <location>
        <begin position="48"/>
        <end position="103"/>
    </location>
</feature>
<evidence type="ECO:0000313" key="13">
    <source>
        <dbReference type="Proteomes" id="UP000192596"/>
    </source>
</evidence>
<dbReference type="GO" id="GO:0000070">
    <property type="term" value="P:mitotic sister chromatid segregation"/>
    <property type="evidence" value="ECO:0007669"/>
    <property type="project" value="TreeGrafter"/>
</dbReference>
<accession>A0A1V8SYJ8</accession>
<dbReference type="GO" id="GO:0051233">
    <property type="term" value="C:spindle midzone"/>
    <property type="evidence" value="ECO:0007669"/>
    <property type="project" value="TreeGrafter"/>
</dbReference>
<feature type="compositionally biased region" description="Polar residues" evidence="10">
    <location>
        <begin position="8"/>
        <end position="19"/>
    </location>
</feature>
<organism evidence="12 13">
    <name type="scientific">Cryoendolithus antarcticus</name>
    <dbReference type="NCBI Taxonomy" id="1507870"/>
    <lineage>
        <taxon>Eukaryota</taxon>
        <taxon>Fungi</taxon>
        <taxon>Dikarya</taxon>
        <taxon>Ascomycota</taxon>
        <taxon>Pezizomycotina</taxon>
        <taxon>Dothideomycetes</taxon>
        <taxon>Dothideomycetidae</taxon>
        <taxon>Cladosporiales</taxon>
        <taxon>Cladosporiaceae</taxon>
        <taxon>Cryoendolithus</taxon>
    </lineage>
</organism>
<dbReference type="EMBL" id="NAJO01000022">
    <property type="protein sequence ID" value="OQO04140.1"/>
    <property type="molecule type" value="Genomic_DNA"/>
</dbReference>